<accession>A0AAD7IVP2</accession>
<organism evidence="2 3">
    <name type="scientific">Mycena metata</name>
    <dbReference type="NCBI Taxonomy" id="1033252"/>
    <lineage>
        <taxon>Eukaryota</taxon>
        <taxon>Fungi</taxon>
        <taxon>Dikarya</taxon>
        <taxon>Basidiomycota</taxon>
        <taxon>Agaricomycotina</taxon>
        <taxon>Agaricomycetes</taxon>
        <taxon>Agaricomycetidae</taxon>
        <taxon>Agaricales</taxon>
        <taxon>Marasmiineae</taxon>
        <taxon>Mycenaceae</taxon>
        <taxon>Mycena</taxon>
    </lineage>
</organism>
<gene>
    <name evidence="2" type="ORF">B0H16DRAFT_1318064</name>
</gene>
<sequence>MLLVHAEGYDSPDDEEDEFDAPDISTDPLFRSRASLFESFQPGGPAPAEDEDVPWAFDDHPAIRNIYIRAFVGSAFHGMTREATVNMLRCSRVTLQSGAAAGVEFRGLENFAVTLSTVEKRLGLSTDSLITYMFLCDVCWRPHFPHELSELNDEHCDAPDCDGTLYTVKRLSGGAQKRTPVLTLPFVSPDKAIQRMCLQPGKVAQWQEWRRGDDVPGRREPSTSTGYSAFDDPDKPLTDITDGWGWRAIQAGLERRRNGSWDVRDVDVSELKQQFVALPNGIVVQINVDWFQAVKNGCHSTGALYATICNNRRDIRFLREETSLLMVFPGPHEPSSEQYNNVLRIVVHHFKRLYNGQFPLTSFLDKEPELFHVQVASDVYDLPASRKTSGTLACTSKIFMCDRCDTPFYALTDPAAYDSKKFNARDPWRYLKYAFRARDASAEVAEEISRRRGVRYSVVDELVNWLPGDTGLVEPMHCIYGSLIKHLCKNILYKTGMIQGEGMEKLEEFFRTLIWPPSVSRLPPSVSVARGAGSIKADQWRSQIIVFFVGLFAAWQVDGEIPDIDAEPSASNTKNAAAQLAQEKLVRARLRENLLAKKPDVTQEELDAIKEIQMDRSLRRHYDAVVQFTAAIRILTSNSISPNEIKRGCGALERSIQDWARMHCHLVPYFHLATHLQPQFYKHGPLPGWWAFPYERDNGFLGRFNHNGHAGGEMEGTMMRGWWKATLIQDLITRLEKIPNPGPEDIDSLEVLKSCIKGGTSERKGSLLTYISRMQTEANPGTFYLFILISDSDAIEFSRFSKTKNLRELGPNHYRLVLQYLKELWGPDLVVLPDVSMPTADNEISVSAEVESFSHAWVKKRRFGAGEEHRGQSAKYGYINGRVPVRIDHILRVKHKISDTTSLVACFAILRRFQPCTDIFNWPWDLWATGIGVRVWQQNILGSPEVVSLDRLTGHFVLAPITVRKIDLWVTIAYDHASLHYLPALLSLTPIFFRICRRMTSIFARTTRQSDFSLGQLFSVGYMFFSSHLRLFIVRFYSTHITWNTTFPP</sequence>
<dbReference type="Proteomes" id="UP001215598">
    <property type="component" value="Unassembled WGS sequence"/>
</dbReference>
<keyword evidence="3" id="KW-1185">Reference proteome</keyword>
<reference evidence="2" key="1">
    <citation type="submission" date="2023-03" db="EMBL/GenBank/DDBJ databases">
        <title>Massive genome expansion in bonnet fungi (Mycena s.s.) driven by repeated elements and novel gene families across ecological guilds.</title>
        <authorList>
            <consortium name="Lawrence Berkeley National Laboratory"/>
            <person name="Harder C.B."/>
            <person name="Miyauchi S."/>
            <person name="Viragh M."/>
            <person name="Kuo A."/>
            <person name="Thoen E."/>
            <person name="Andreopoulos B."/>
            <person name="Lu D."/>
            <person name="Skrede I."/>
            <person name="Drula E."/>
            <person name="Henrissat B."/>
            <person name="Morin E."/>
            <person name="Kohler A."/>
            <person name="Barry K."/>
            <person name="LaButti K."/>
            <person name="Morin E."/>
            <person name="Salamov A."/>
            <person name="Lipzen A."/>
            <person name="Mereny Z."/>
            <person name="Hegedus B."/>
            <person name="Baldrian P."/>
            <person name="Stursova M."/>
            <person name="Weitz H."/>
            <person name="Taylor A."/>
            <person name="Grigoriev I.V."/>
            <person name="Nagy L.G."/>
            <person name="Martin F."/>
            <person name="Kauserud H."/>
        </authorList>
    </citation>
    <scope>NUCLEOTIDE SEQUENCE</scope>
    <source>
        <strain evidence="2">CBHHK182m</strain>
    </source>
</reference>
<feature type="compositionally biased region" description="Basic and acidic residues" evidence="1">
    <location>
        <begin position="209"/>
        <end position="221"/>
    </location>
</feature>
<comment type="caution">
    <text evidence="2">The sequence shown here is derived from an EMBL/GenBank/DDBJ whole genome shotgun (WGS) entry which is preliminary data.</text>
</comment>
<feature type="region of interest" description="Disordered" evidence="1">
    <location>
        <begin position="209"/>
        <end position="236"/>
    </location>
</feature>
<evidence type="ECO:0000313" key="2">
    <source>
        <dbReference type="EMBL" id="KAJ7751437.1"/>
    </source>
</evidence>
<protein>
    <submittedName>
        <fullName evidence="2">Uncharacterized protein</fullName>
    </submittedName>
</protein>
<dbReference type="AlphaFoldDB" id="A0AAD7IVP2"/>
<feature type="region of interest" description="Disordered" evidence="1">
    <location>
        <begin position="1"/>
        <end position="26"/>
    </location>
</feature>
<evidence type="ECO:0000313" key="3">
    <source>
        <dbReference type="Proteomes" id="UP001215598"/>
    </source>
</evidence>
<dbReference type="EMBL" id="JARKIB010000062">
    <property type="protein sequence ID" value="KAJ7751437.1"/>
    <property type="molecule type" value="Genomic_DNA"/>
</dbReference>
<dbReference type="PANTHER" id="PTHR46579:SF1">
    <property type="entry name" value="F5_8 TYPE C DOMAIN-CONTAINING PROTEIN"/>
    <property type="match status" value="1"/>
</dbReference>
<dbReference type="PANTHER" id="PTHR46579">
    <property type="entry name" value="F5/8 TYPE C DOMAIN-CONTAINING PROTEIN-RELATED"/>
    <property type="match status" value="1"/>
</dbReference>
<name>A0AAD7IVP2_9AGAR</name>
<feature type="compositionally biased region" description="Acidic residues" evidence="1">
    <location>
        <begin position="10"/>
        <end position="21"/>
    </location>
</feature>
<proteinExistence type="predicted"/>
<evidence type="ECO:0000256" key="1">
    <source>
        <dbReference type="SAM" id="MobiDB-lite"/>
    </source>
</evidence>